<evidence type="ECO:0008006" key="4">
    <source>
        <dbReference type="Google" id="ProtNLM"/>
    </source>
</evidence>
<dbReference type="EMBL" id="CP043311">
    <property type="protein sequence ID" value="QEY63536.1"/>
    <property type="molecule type" value="Genomic_DNA"/>
</dbReference>
<feature type="signal peptide" evidence="1">
    <location>
        <begin position="1"/>
        <end position="20"/>
    </location>
</feature>
<protein>
    <recommendedName>
        <fullName evidence="4">Glycine zipper domain-containing protein</fullName>
    </recommendedName>
</protein>
<evidence type="ECO:0000313" key="3">
    <source>
        <dbReference type="Proteomes" id="UP000327179"/>
    </source>
</evidence>
<proteinExistence type="predicted"/>
<organism evidence="2 3">
    <name type="scientific">Metapseudomonas lalkuanensis</name>
    <dbReference type="NCBI Taxonomy" id="2604832"/>
    <lineage>
        <taxon>Bacteria</taxon>
        <taxon>Pseudomonadati</taxon>
        <taxon>Pseudomonadota</taxon>
        <taxon>Gammaproteobacteria</taxon>
        <taxon>Pseudomonadales</taxon>
        <taxon>Pseudomonadaceae</taxon>
        <taxon>Metapseudomonas</taxon>
    </lineage>
</organism>
<keyword evidence="1" id="KW-0732">Signal</keyword>
<accession>A0A5J6QS48</accession>
<gene>
    <name evidence="2" type="ORF">FXN65_16265</name>
</gene>
<dbReference type="AlphaFoldDB" id="A0A5J6QS48"/>
<dbReference type="Proteomes" id="UP000327179">
    <property type="component" value="Chromosome"/>
</dbReference>
<dbReference type="RefSeq" id="WP_151134248.1">
    <property type="nucleotide sequence ID" value="NZ_CP043311.1"/>
</dbReference>
<dbReference type="KEGG" id="plal:FXN65_16265"/>
<evidence type="ECO:0000313" key="2">
    <source>
        <dbReference type="EMBL" id="QEY63536.1"/>
    </source>
</evidence>
<reference evidence="2 3" key="1">
    <citation type="submission" date="2019-08" db="EMBL/GenBank/DDBJ databases">
        <title>Whole-genome Sequencing of e-waste polymer degrading bacterium Pseudomonas sp. strain PE08.</title>
        <authorList>
            <person name="Kirdat K."/>
            <person name="Debbarma P."/>
            <person name="Narawade N."/>
            <person name="Suyal D."/>
            <person name="Thorat V."/>
            <person name="Shouche Y."/>
            <person name="Goel R."/>
            <person name="Yadav A."/>
        </authorList>
    </citation>
    <scope>NUCLEOTIDE SEQUENCE [LARGE SCALE GENOMIC DNA]</scope>
    <source>
        <strain evidence="2 3">PE08</strain>
    </source>
</reference>
<evidence type="ECO:0000256" key="1">
    <source>
        <dbReference type="SAM" id="SignalP"/>
    </source>
</evidence>
<feature type="chain" id="PRO_5023806035" description="Glycine zipper domain-containing protein" evidence="1">
    <location>
        <begin position="21"/>
        <end position="114"/>
    </location>
</feature>
<name>A0A5J6QS48_9GAMM</name>
<keyword evidence="3" id="KW-1185">Reference proteome</keyword>
<sequence>MTVPSFTLCLVLLASSPAFAAEVLSDVPDTTAGKAGGGMTGLMVGAIGGPAGAIAGAAVGYFGGGAVQQATGLAESAYMVRMDDGSVQRFRSPGKHFKPGDQVVVHGIRIEAAN</sequence>